<dbReference type="CDD" id="cd07011">
    <property type="entry name" value="cupin_PMI_type_I_N"/>
    <property type="match status" value="1"/>
</dbReference>
<comment type="catalytic activity">
    <reaction evidence="1">
        <text>D-mannose 6-phosphate = D-fructose 6-phosphate</text>
        <dbReference type="Rhea" id="RHEA:12356"/>
        <dbReference type="ChEBI" id="CHEBI:58735"/>
        <dbReference type="ChEBI" id="CHEBI:61527"/>
        <dbReference type="EC" id="5.3.1.8"/>
    </reaction>
</comment>
<dbReference type="GO" id="GO:0004476">
    <property type="term" value="F:mannose-6-phosphate isomerase activity"/>
    <property type="evidence" value="ECO:0007669"/>
    <property type="project" value="UniProtKB-EC"/>
</dbReference>
<sequence length="414" mass="45972">MGDIQRRSSCCCRILNKYPGYPGFKGYLTKLSEVAERNSPVEEASTYAELWMGTHPSGPSVVAATGEPLSDHLTHNADCLGEEERKVFGTELPFLFKVLSVAKALSIQAHPAKKHAEELHASRPDLYKDPNHKPEMVTAWLGPFEALCGFRPTAEIKFFLQEIDELAGVVGKVACEELAKAESESEEREALRGCFSALMNSSEESVASALEQFQQRIPSLSAEKKESLVCGLFTRIAADYPGDVGCWSVYFMNYVVLQEGESMFLEPNVLHAYIFGDCLECMACSDNVVRGGLTPKFKDIDTLCSMLDYQPGPVERFRMRWTDVDEYYQSCSPPVPDFAMGRLTLPASAAASDYYTLPRRSNASILLVLRGRAETRDGRELDFAQVLFLAAGQELTMRVKGDQDLVLYQAFANV</sequence>
<evidence type="ECO:0000256" key="9">
    <source>
        <dbReference type="ARBA" id="ARBA00030762"/>
    </source>
</evidence>
<feature type="binding site" evidence="11">
    <location>
        <position position="108"/>
    </location>
    <ligand>
        <name>Zn(2+)</name>
        <dbReference type="ChEBI" id="CHEBI:29105"/>
    </ligand>
</feature>
<dbReference type="EC" id="5.3.1.8" evidence="4"/>
<evidence type="ECO:0000256" key="7">
    <source>
        <dbReference type="ARBA" id="ARBA00023235"/>
    </source>
</evidence>
<evidence type="ECO:0000256" key="5">
    <source>
        <dbReference type="ARBA" id="ARBA00022723"/>
    </source>
</evidence>
<dbReference type="PANTHER" id="PTHR10309:SF0">
    <property type="entry name" value="MANNOSE-6-PHOSPHATE ISOMERASE"/>
    <property type="match status" value="1"/>
</dbReference>
<keyword evidence="6 11" id="KW-0862">Zinc</keyword>
<organism evidence="14">
    <name type="scientific">Scapholeberis mucronata</name>
    <dbReference type="NCBI Taxonomy" id="202097"/>
    <lineage>
        <taxon>Eukaryota</taxon>
        <taxon>Metazoa</taxon>
        <taxon>Ecdysozoa</taxon>
        <taxon>Arthropoda</taxon>
        <taxon>Crustacea</taxon>
        <taxon>Branchiopoda</taxon>
        <taxon>Diplostraca</taxon>
        <taxon>Cladocera</taxon>
        <taxon>Anomopoda</taxon>
        <taxon>Daphniidae</taxon>
        <taxon>Scapholeberis</taxon>
    </lineage>
</organism>
<evidence type="ECO:0000256" key="1">
    <source>
        <dbReference type="ARBA" id="ARBA00000757"/>
    </source>
</evidence>
<dbReference type="InterPro" id="IPR046458">
    <property type="entry name" value="PMI_typeI_hel"/>
</dbReference>
<dbReference type="NCBIfam" id="TIGR00218">
    <property type="entry name" value="manA"/>
    <property type="match status" value="1"/>
</dbReference>
<dbReference type="Pfam" id="PF20512">
    <property type="entry name" value="PMI_typeI_hel"/>
    <property type="match status" value="1"/>
</dbReference>
<dbReference type="Gene3D" id="2.60.120.10">
    <property type="entry name" value="Jelly Rolls"/>
    <property type="match status" value="2"/>
</dbReference>
<feature type="binding site" evidence="11">
    <location>
        <position position="135"/>
    </location>
    <ligand>
        <name>Zn(2+)</name>
        <dbReference type="ChEBI" id="CHEBI:29105"/>
    </ligand>
</feature>
<feature type="domain" description="Phosphomannose isomerase type I catalytic" evidence="12">
    <location>
        <begin position="25"/>
        <end position="152"/>
    </location>
</feature>
<evidence type="ECO:0000256" key="10">
    <source>
        <dbReference type="PIRSR" id="PIRSR001480-1"/>
    </source>
</evidence>
<dbReference type="GO" id="GO:0005975">
    <property type="term" value="P:carbohydrate metabolic process"/>
    <property type="evidence" value="ECO:0007669"/>
    <property type="project" value="InterPro"/>
</dbReference>
<comment type="cofactor">
    <cofactor evidence="11">
        <name>Zn(2+)</name>
        <dbReference type="ChEBI" id="CHEBI:29105"/>
    </cofactor>
    <text evidence="11">Binds 1 zinc ion per subunit.</text>
</comment>
<gene>
    <name evidence="14" type="primary">EOG090X07LH</name>
</gene>
<dbReference type="InterPro" id="IPR018050">
    <property type="entry name" value="Pmannose_isomerase-type1_CS"/>
</dbReference>
<evidence type="ECO:0000256" key="3">
    <source>
        <dbReference type="ARBA" id="ARBA00010772"/>
    </source>
</evidence>
<dbReference type="InterPro" id="IPR011051">
    <property type="entry name" value="RmlC_Cupin_sf"/>
</dbReference>
<dbReference type="UniPathway" id="UPA00126">
    <property type="reaction ID" value="UER00423"/>
</dbReference>
<dbReference type="InterPro" id="IPR016305">
    <property type="entry name" value="Mannose-6-P_Isomerase"/>
</dbReference>
<dbReference type="GO" id="GO:0005829">
    <property type="term" value="C:cytosol"/>
    <property type="evidence" value="ECO:0007669"/>
    <property type="project" value="TreeGrafter"/>
</dbReference>
<accession>A0A4Y7NM50</accession>
<evidence type="ECO:0000256" key="2">
    <source>
        <dbReference type="ARBA" id="ARBA00004666"/>
    </source>
</evidence>
<evidence type="ECO:0000256" key="6">
    <source>
        <dbReference type="ARBA" id="ARBA00022833"/>
    </source>
</evidence>
<evidence type="ECO:0000256" key="8">
    <source>
        <dbReference type="ARBA" id="ARBA00029741"/>
    </source>
</evidence>
<comment type="pathway">
    <text evidence="2">Nucleotide-sugar biosynthesis; GDP-alpha-D-mannose biosynthesis; alpha-D-mannose 1-phosphate from D-fructose 6-phosphate: step 1/2.</text>
</comment>
<dbReference type="FunFam" id="1.10.441.10:FF:000003">
    <property type="entry name" value="Mannose-6-phosphate isomerase"/>
    <property type="match status" value="1"/>
</dbReference>
<dbReference type="PROSITE" id="PS00965">
    <property type="entry name" value="PMI_I_1"/>
    <property type="match status" value="1"/>
</dbReference>
<dbReference type="GO" id="GO:0009298">
    <property type="term" value="P:GDP-mannose biosynthetic process"/>
    <property type="evidence" value="ECO:0007669"/>
    <property type="project" value="UniProtKB-UniPathway"/>
</dbReference>
<dbReference type="GO" id="GO:0008270">
    <property type="term" value="F:zinc ion binding"/>
    <property type="evidence" value="ECO:0007669"/>
    <property type="project" value="InterPro"/>
</dbReference>
<dbReference type="InterPro" id="IPR014710">
    <property type="entry name" value="RmlC-like_jellyroll"/>
</dbReference>
<evidence type="ECO:0000256" key="11">
    <source>
        <dbReference type="PIRSR" id="PIRSR001480-2"/>
    </source>
</evidence>
<evidence type="ECO:0000256" key="4">
    <source>
        <dbReference type="ARBA" id="ARBA00011956"/>
    </source>
</evidence>
<dbReference type="InterPro" id="IPR046457">
    <property type="entry name" value="PMI_typeI_cat"/>
</dbReference>
<dbReference type="Gene3D" id="1.10.441.10">
    <property type="entry name" value="Phosphomannose Isomerase, domain 2"/>
    <property type="match status" value="1"/>
</dbReference>
<protein>
    <recommendedName>
        <fullName evidence="4">mannose-6-phosphate isomerase</fullName>
        <ecNumber evidence="4">5.3.1.8</ecNumber>
    </recommendedName>
    <alternativeName>
        <fullName evidence="8">Phosphohexomutase</fullName>
    </alternativeName>
    <alternativeName>
        <fullName evidence="9">Phosphomannose isomerase</fullName>
    </alternativeName>
</protein>
<dbReference type="PRINTS" id="PR00714">
    <property type="entry name" value="MAN6PISMRASE"/>
</dbReference>
<dbReference type="InterPro" id="IPR001250">
    <property type="entry name" value="Man6P_Isoase-1"/>
</dbReference>
<comment type="similarity">
    <text evidence="3">Belongs to the mannose-6-phosphate isomerase type 1 family.</text>
</comment>
<dbReference type="PANTHER" id="PTHR10309">
    <property type="entry name" value="MANNOSE-6-PHOSPHATE ISOMERASE"/>
    <property type="match status" value="1"/>
</dbReference>
<proteinExistence type="evidence at transcript level"/>
<evidence type="ECO:0000259" key="12">
    <source>
        <dbReference type="Pfam" id="PF20511"/>
    </source>
</evidence>
<feature type="binding site" evidence="11">
    <location>
        <position position="271"/>
    </location>
    <ligand>
        <name>Zn(2+)</name>
        <dbReference type="ChEBI" id="CHEBI:29105"/>
    </ligand>
</feature>
<keyword evidence="5 11" id="KW-0479">Metal-binding</keyword>
<dbReference type="PIRSF" id="PIRSF001480">
    <property type="entry name" value="Mannose-6-phosphate_isomerase"/>
    <property type="match status" value="1"/>
</dbReference>
<evidence type="ECO:0000259" key="13">
    <source>
        <dbReference type="Pfam" id="PF20512"/>
    </source>
</evidence>
<dbReference type="Pfam" id="PF20511">
    <property type="entry name" value="PMI_typeI_cat"/>
    <property type="match status" value="1"/>
</dbReference>
<feature type="active site" evidence="10">
    <location>
        <position position="290"/>
    </location>
</feature>
<name>A0A4Y7NM50_9CRUS</name>
<evidence type="ECO:0000313" key="14">
    <source>
        <dbReference type="EMBL" id="SVE93667.1"/>
    </source>
</evidence>
<dbReference type="EMBL" id="LR024048">
    <property type="protein sequence ID" value="SVE93667.1"/>
    <property type="molecule type" value="mRNA"/>
</dbReference>
<dbReference type="SUPFAM" id="SSF51182">
    <property type="entry name" value="RmlC-like cupins"/>
    <property type="match status" value="1"/>
</dbReference>
<dbReference type="AlphaFoldDB" id="A0A4Y7NM50"/>
<feature type="binding site" evidence="11">
    <location>
        <position position="110"/>
    </location>
    <ligand>
        <name>Zn(2+)</name>
        <dbReference type="ChEBI" id="CHEBI:29105"/>
    </ligand>
</feature>
<reference evidence="14" key="1">
    <citation type="submission" date="2018-08" db="EMBL/GenBank/DDBJ databases">
        <authorList>
            <person name="Cornetti L."/>
        </authorList>
    </citation>
    <scope>NUCLEOTIDE SEQUENCE</scope>
    <source>
        <strain evidence="14">BE-ASS</strain>
    </source>
</reference>
<keyword evidence="7" id="KW-0413">Isomerase</keyword>
<feature type="domain" description="Phosphomannose isomerase type I helical insertion" evidence="13">
    <location>
        <begin position="171"/>
        <end position="252"/>
    </location>
</feature>